<dbReference type="EMBL" id="JAFJYH010000087">
    <property type="protein sequence ID" value="KAG4420304.1"/>
    <property type="molecule type" value="Genomic_DNA"/>
</dbReference>
<sequence length="187" mass="20210">MTGLHTLRLIKLLLAIFTLIISATSVPVISSSFSSTSHNDVQAQAADLGFPNGGDADDSVVRAEHFELNSRVDVPWTRSADNSILVPASSTKSLSTRTEPDWLIQLRGRSYHAPPYCMQQILGWCSVTLVVRNDGKTVDLYVFDDRCIAKGYNKATLPVNAFNMPESAAGKAARAEDLESNAGGVVQ</sequence>
<feature type="signal peptide" evidence="1">
    <location>
        <begin position="1"/>
        <end position="25"/>
    </location>
</feature>
<dbReference type="OrthoDB" id="3557667at2759"/>
<keyword evidence="1" id="KW-0732">Signal</keyword>
<protein>
    <submittedName>
        <fullName evidence="2">Uncharacterized protein</fullName>
    </submittedName>
</protein>
<comment type="caution">
    <text evidence="2">The sequence shown here is derived from an EMBL/GenBank/DDBJ whole genome shotgun (WGS) entry which is preliminary data.</text>
</comment>
<gene>
    <name evidence="2" type="ORF">IFR04_006591</name>
</gene>
<proteinExistence type="predicted"/>
<dbReference type="Proteomes" id="UP000664132">
    <property type="component" value="Unassembled WGS sequence"/>
</dbReference>
<feature type="chain" id="PRO_5034554524" evidence="1">
    <location>
        <begin position="26"/>
        <end position="187"/>
    </location>
</feature>
<accession>A0A8H7TEV9</accession>
<dbReference type="AlphaFoldDB" id="A0A8H7TEV9"/>
<evidence type="ECO:0000313" key="2">
    <source>
        <dbReference type="EMBL" id="KAG4420304.1"/>
    </source>
</evidence>
<evidence type="ECO:0000313" key="3">
    <source>
        <dbReference type="Proteomes" id="UP000664132"/>
    </source>
</evidence>
<keyword evidence="3" id="KW-1185">Reference proteome</keyword>
<evidence type="ECO:0000256" key="1">
    <source>
        <dbReference type="SAM" id="SignalP"/>
    </source>
</evidence>
<reference evidence="2" key="1">
    <citation type="submission" date="2021-02" db="EMBL/GenBank/DDBJ databases">
        <title>Genome sequence Cadophora malorum strain M34.</title>
        <authorList>
            <person name="Stefanovic E."/>
            <person name="Vu D."/>
            <person name="Scully C."/>
            <person name="Dijksterhuis J."/>
            <person name="Roader J."/>
            <person name="Houbraken J."/>
        </authorList>
    </citation>
    <scope>NUCLEOTIDE SEQUENCE</scope>
    <source>
        <strain evidence="2">M34</strain>
    </source>
</reference>
<name>A0A8H7TEV9_9HELO</name>
<organism evidence="2 3">
    <name type="scientific">Cadophora malorum</name>
    <dbReference type="NCBI Taxonomy" id="108018"/>
    <lineage>
        <taxon>Eukaryota</taxon>
        <taxon>Fungi</taxon>
        <taxon>Dikarya</taxon>
        <taxon>Ascomycota</taxon>
        <taxon>Pezizomycotina</taxon>
        <taxon>Leotiomycetes</taxon>
        <taxon>Helotiales</taxon>
        <taxon>Ploettnerulaceae</taxon>
        <taxon>Cadophora</taxon>
    </lineage>
</organism>